<feature type="binding site" evidence="9">
    <location>
        <position position="23"/>
    </location>
    <ligand>
        <name>Mg(2+)</name>
        <dbReference type="ChEBI" id="CHEBI:18420"/>
    </ligand>
</feature>
<evidence type="ECO:0000256" key="1">
    <source>
        <dbReference type="ARBA" id="ARBA00022516"/>
    </source>
</evidence>
<comment type="cofactor">
    <cofactor evidence="9">
        <name>Mg(2+)</name>
        <dbReference type="ChEBI" id="CHEBI:18420"/>
    </cofactor>
</comment>
<dbReference type="GO" id="GO:0000287">
    <property type="term" value="F:magnesium ion binding"/>
    <property type="evidence" value="ECO:0007669"/>
    <property type="project" value="UniProtKB-UniRule"/>
</dbReference>
<dbReference type="EC" id="2.5.1.41" evidence="9"/>
<evidence type="ECO:0000256" key="2">
    <source>
        <dbReference type="ARBA" id="ARBA00022679"/>
    </source>
</evidence>
<dbReference type="PANTHER" id="PTHR40029:SF2">
    <property type="entry name" value="HEPTAPRENYLGLYCERYL PHOSPHATE SYNTHASE"/>
    <property type="match status" value="1"/>
</dbReference>
<dbReference type="SUPFAM" id="SSF51395">
    <property type="entry name" value="FMN-linked oxidoreductases"/>
    <property type="match status" value="1"/>
</dbReference>
<keyword evidence="3 9" id="KW-0479">Metal-binding</keyword>
<evidence type="ECO:0000313" key="11">
    <source>
        <dbReference type="Proteomes" id="UP000317169"/>
    </source>
</evidence>
<feature type="binding site" evidence="9">
    <location>
        <position position="51"/>
    </location>
    <ligand>
        <name>Mg(2+)</name>
        <dbReference type="ChEBI" id="CHEBI:18420"/>
    </ligand>
</feature>
<organism evidence="10 11">
    <name type="scientific">Haloflavibacter putidus</name>
    <dbReference type="NCBI Taxonomy" id="2576776"/>
    <lineage>
        <taxon>Bacteria</taxon>
        <taxon>Pseudomonadati</taxon>
        <taxon>Bacteroidota</taxon>
        <taxon>Flavobacteriia</taxon>
        <taxon>Flavobacteriales</taxon>
        <taxon>Flavobacteriaceae</taxon>
        <taxon>Haloflavibacter</taxon>
    </lineage>
</organism>
<evidence type="ECO:0000256" key="9">
    <source>
        <dbReference type="HAMAP-Rule" id="MF_00112"/>
    </source>
</evidence>
<comment type="catalytic activity">
    <reaction evidence="8 9">
        <text>sn-glycerol 1-phosphate + (2E,6E,10E)-geranylgeranyl diphosphate = sn-3-O-(geranylgeranyl)glycerol 1-phosphate + diphosphate</text>
        <dbReference type="Rhea" id="RHEA:23404"/>
        <dbReference type="ChEBI" id="CHEBI:33019"/>
        <dbReference type="ChEBI" id="CHEBI:57677"/>
        <dbReference type="ChEBI" id="CHEBI:57685"/>
        <dbReference type="ChEBI" id="CHEBI:58756"/>
        <dbReference type="EC" id="2.5.1.41"/>
    </reaction>
</comment>
<protein>
    <recommendedName>
        <fullName evidence="9">Geranylgeranylglyceryl phosphate synthase</fullName>
        <shortName evidence="9">GGGP synthase</shortName>
        <shortName evidence="9">GGGPS</shortName>
        <ecNumber evidence="9">2.5.1.41</ecNumber>
    </recommendedName>
    <alternativeName>
        <fullName evidence="9">(S)-3-O-geranylgeranylglyceryl phosphate synthase</fullName>
    </alternativeName>
    <alternativeName>
        <fullName evidence="9">Phosphoglycerol geranylgeranyltransferase</fullName>
    </alternativeName>
</protein>
<dbReference type="NCBIfam" id="TIGR01769">
    <property type="entry name" value="GGGP"/>
    <property type="match status" value="1"/>
</dbReference>
<dbReference type="Gene3D" id="3.20.20.390">
    <property type="entry name" value="FMN-linked oxidoreductases"/>
    <property type="match status" value="1"/>
</dbReference>
<feature type="binding site" evidence="9">
    <location>
        <begin position="202"/>
        <end position="203"/>
    </location>
    <ligand>
        <name>sn-glycerol 1-phosphate</name>
        <dbReference type="ChEBI" id="CHEBI:57685"/>
    </ligand>
</feature>
<evidence type="ECO:0000256" key="7">
    <source>
        <dbReference type="ARBA" id="ARBA00023264"/>
    </source>
</evidence>
<comment type="caution">
    <text evidence="10">The sequence shown here is derived from an EMBL/GenBank/DDBJ whole genome shotgun (WGS) entry which is preliminary data.</text>
</comment>
<proteinExistence type="inferred from homology"/>
<dbReference type="RefSeq" id="WP_141421920.1">
    <property type="nucleotide sequence ID" value="NZ_VIAR01000008.1"/>
</dbReference>
<dbReference type="NCBIfam" id="TIGR01768">
    <property type="entry name" value="GGGP-family"/>
    <property type="match status" value="1"/>
</dbReference>
<dbReference type="GO" id="GO:0120536">
    <property type="term" value="F:heptaprenylglyceryl phosphate synthase activity"/>
    <property type="evidence" value="ECO:0007669"/>
    <property type="project" value="UniProtKB-ARBA"/>
</dbReference>
<comment type="function">
    <text evidence="9">Prenyltransferase that catalyzes the transfer of the geranylgeranyl moiety of geranylgeranyl diphosphate (GGPP) to the C3 hydroxyl of sn-glycerol-1-phosphate (G1P).</text>
</comment>
<dbReference type="InterPro" id="IPR008205">
    <property type="entry name" value="GGGP_HepGP_synthase"/>
</dbReference>
<dbReference type="InterPro" id="IPR039074">
    <property type="entry name" value="GGGP/HepGP_synthase_I"/>
</dbReference>
<dbReference type="InterPro" id="IPR010946">
    <property type="entry name" value="GGGP_synth"/>
</dbReference>
<comment type="caution">
    <text evidence="9">Lacks conserved residue(s) required for the propagation of feature annotation.</text>
</comment>
<feature type="binding site" evidence="9">
    <location>
        <begin position="171"/>
        <end position="177"/>
    </location>
    <ligand>
        <name>sn-glycerol 1-phosphate</name>
        <dbReference type="ChEBI" id="CHEBI:57685"/>
    </ligand>
</feature>
<evidence type="ECO:0000256" key="8">
    <source>
        <dbReference type="ARBA" id="ARBA00047288"/>
    </source>
</evidence>
<keyword evidence="5 9" id="KW-0443">Lipid metabolism</keyword>
<evidence type="ECO:0000256" key="4">
    <source>
        <dbReference type="ARBA" id="ARBA00022842"/>
    </source>
</evidence>
<dbReference type="GO" id="GO:0005737">
    <property type="term" value="C:cytoplasm"/>
    <property type="evidence" value="ECO:0007669"/>
    <property type="project" value="InterPro"/>
</dbReference>
<reference evidence="10 11" key="1">
    <citation type="submission" date="2019-06" db="EMBL/GenBank/DDBJ databases">
        <title>Flavibacter putida gen. nov., sp. nov., a novel marine bacterium of the family Flavobacteriaceae isolated from coastal seawater.</title>
        <authorList>
            <person name="Feng X."/>
        </authorList>
    </citation>
    <scope>NUCLEOTIDE SEQUENCE [LARGE SCALE GENOMIC DNA]</scope>
    <source>
        <strain evidence="10 11">PLHSN227</strain>
    </source>
</reference>
<dbReference type="PANTHER" id="PTHR40029">
    <property type="match status" value="1"/>
</dbReference>
<dbReference type="AlphaFoldDB" id="A0A507ZPR5"/>
<sequence length="252" mass="27343">MVKQNNFLKDLRLNRNLLGILVDPDKLPLEDVGLLLQNLPENTTHLLVGGSTVENDKTQLLVKAIKAASMLPVIIFPGDYSQIAPQADALLFLSLLSGRNPEYLIGQQIKAVKYLQKTKLEVIPTGYILIDGGKTTAVEKVSQTKPMPQENCKAIVETALTAEYLGKTLIYLEAGSGAKNCVNPTIVKAVAEAVKIPVIVGGGIKTQEQLAAVYKAGGKMAVIGTAFENDLKTVKNKNNENICRTYTYSHPR</sequence>
<keyword evidence="11" id="KW-1185">Reference proteome</keyword>
<dbReference type="GO" id="GO:0046474">
    <property type="term" value="P:glycerophospholipid biosynthetic process"/>
    <property type="evidence" value="ECO:0007669"/>
    <property type="project" value="UniProtKB-UniRule"/>
</dbReference>
<dbReference type="NCBIfam" id="NF003198">
    <property type="entry name" value="PRK04169.1-2"/>
    <property type="match status" value="1"/>
</dbReference>
<gene>
    <name evidence="10" type="ORF">FKR84_08725</name>
</gene>
<evidence type="ECO:0000256" key="3">
    <source>
        <dbReference type="ARBA" id="ARBA00022723"/>
    </source>
</evidence>
<keyword evidence="4 9" id="KW-0460">Magnesium</keyword>
<keyword evidence="1 9" id="KW-0444">Lipid biosynthesis</keyword>
<keyword evidence="7 9" id="KW-1208">Phospholipid metabolism</keyword>
<dbReference type="OrthoDB" id="9807235at2"/>
<evidence type="ECO:0000256" key="6">
    <source>
        <dbReference type="ARBA" id="ARBA00023209"/>
    </source>
</evidence>
<dbReference type="Proteomes" id="UP000317169">
    <property type="component" value="Unassembled WGS sequence"/>
</dbReference>
<accession>A0A507ZPR5</accession>
<dbReference type="GO" id="GO:0047294">
    <property type="term" value="F:phosphoglycerol geranylgeranyltransferase activity"/>
    <property type="evidence" value="ECO:0007669"/>
    <property type="project" value="UniProtKB-UniRule"/>
</dbReference>
<evidence type="ECO:0000256" key="5">
    <source>
        <dbReference type="ARBA" id="ARBA00023098"/>
    </source>
</evidence>
<name>A0A507ZPR5_9FLAO</name>
<dbReference type="EMBL" id="VIAR01000008">
    <property type="protein sequence ID" value="TQD38493.1"/>
    <property type="molecule type" value="Genomic_DNA"/>
</dbReference>
<dbReference type="HAMAP" id="MF_00112">
    <property type="entry name" value="GGGP_HepGP_synthase"/>
    <property type="match status" value="1"/>
</dbReference>
<keyword evidence="2 9" id="KW-0808">Transferase</keyword>
<dbReference type="InterPro" id="IPR038597">
    <property type="entry name" value="GGGP/HepGP_synthase_sf"/>
</dbReference>
<feature type="binding site" evidence="9">
    <location>
        <begin position="224"/>
        <end position="225"/>
    </location>
    <ligand>
        <name>sn-glycerol 1-phosphate</name>
        <dbReference type="ChEBI" id="CHEBI:57685"/>
    </ligand>
</feature>
<dbReference type="Pfam" id="PF01884">
    <property type="entry name" value="PcrB"/>
    <property type="match status" value="1"/>
</dbReference>
<evidence type="ECO:0000313" key="10">
    <source>
        <dbReference type="EMBL" id="TQD38493.1"/>
    </source>
</evidence>
<keyword evidence="6 9" id="KW-0594">Phospholipid biosynthesis</keyword>
<comment type="similarity">
    <text evidence="9">Belongs to the GGGP/HepGP synthase family. Group II subfamily.</text>
</comment>